<evidence type="ECO:0000256" key="3">
    <source>
        <dbReference type="ARBA" id="ARBA00022475"/>
    </source>
</evidence>
<dbReference type="InterPro" id="IPR033254">
    <property type="entry name" value="Plant_FLA"/>
</dbReference>
<comment type="similarity">
    <text evidence="2">Belongs to the fasciclin-like AGP family.</text>
</comment>
<evidence type="ECO:0000313" key="11">
    <source>
        <dbReference type="EMBL" id="GFZ01071.1"/>
    </source>
</evidence>
<dbReference type="InterPro" id="IPR000782">
    <property type="entry name" value="FAS1_domain"/>
</dbReference>
<dbReference type="EMBL" id="BJWL01000014">
    <property type="protein sequence ID" value="GFZ01071.1"/>
    <property type="molecule type" value="Genomic_DNA"/>
</dbReference>
<dbReference type="PANTHER" id="PTHR32382:SF6">
    <property type="entry name" value="FASCICLIN-LIKE ARABINOGALACTAN PROTEIN 14"/>
    <property type="match status" value="1"/>
</dbReference>
<organism evidence="11 12">
    <name type="scientific">Actinidia rufa</name>
    <dbReference type="NCBI Taxonomy" id="165716"/>
    <lineage>
        <taxon>Eukaryota</taxon>
        <taxon>Viridiplantae</taxon>
        <taxon>Streptophyta</taxon>
        <taxon>Embryophyta</taxon>
        <taxon>Tracheophyta</taxon>
        <taxon>Spermatophyta</taxon>
        <taxon>Magnoliopsida</taxon>
        <taxon>eudicotyledons</taxon>
        <taxon>Gunneridae</taxon>
        <taxon>Pentapetalae</taxon>
        <taxon>asterids</taxon>
        <taxon>Ericales</taxon>
        <taxon>Actinidiaceae</taxon>
        <taxon>Actinidia</taxon>
    </lineage>
</organism>
<dbReference type="InterPro" id="IPR036378">
    <property type="entry name" value="FAS1_dom_sf"/>
</dbReference>
<dbReference type="Pfam" id="PF02469">
    <property type="entry name" value="Fasciclin"/>
    <property type="match status" value="1"/>
</dbReference>
<protein>
    <recommendedName>
        <fullName evidence="10">FAS1 domain-containing protein</fullName>
    </recommendedName>
</protein>
<gene>
    <name evidence="11" type="ORF">Acr_14g0007060</name>
</gene>
<evidence type="ECO:0000256" key="6">
    <source>
        <dbReference type="ARBA" id="ARBA00023136"/>
    </source>
</evidence>
<evidence type="ECO:0000256" key="1">
    <source>
        <dbReference type="ARBA" id="ARBA00004609"/>
    </source>
</evidence>
<dbReference type="GO" id="GO:0098552">
    <property type="term" value="C:side of membrane"/>
    <property type="evidence" value="ECO:0007669"/>
    <property type="project" value="UniProtKB-KW"/>
</dbReference>
<keyword evidence="6" id="KW-0472">Membrane</keyword>
<comment type="subcellular location">
    <subcellularLocation>
        <location evidence="1">Cell membrane</location>
        <topology evidence="1">Lipid-anchor</topology>
        <topology evidence="1">GPI-anchor</topology>
    </subcellularLocation>
</comment>
<keyword evidence="5 9" id="KW-0732">Signal</keyword>
<dbReference type="PANTHER" id="PTHR32382">
    <property type="entry name" value="FASCICLIN-LIKE ARABINOGALACTAN PROTEIN"/>
    <property type="match status" value="1"/>
</dbReference>
<evidence type="ECO:0000256" key="9">
    <source>
        <dbReference type="SAM" id="SignalP"/>
    </source>
</evidence>
<dbReference type="GO" id="GO:0005886">
    <property type="term" value="C:plasma membrane"/>
    <property type="evidence" value="ECO:0007669"/>
    <property type="project" value="UniProtKB-SubCell"/>
</dbReference>
<evidence type="ECO:0000256" key="2">
    <source>
        <dbReference type="ARBA" id="ARBA00007843"/>
    </source>
</evidence>
<evidence type="ECO:0000259" key="10">
    <source>
        <dbReference type="PROSITE" id="PS50213"/>
    </source>
</evidence>
<feature type="chain" id="PRO_5029524987" description="FAS1 domain-containing protein" evidence="9">
    <location>
        <begin position="25"/>
        <end position="262"/>
    </location>
</feature>
<sequence>MSPKSCSIVGFCCLLLLFVSGANAVNITRILDRFPEYSKFNSLLNETGLTKEIAGRQTITVLAVDDDSMDSLSDRPVEVVKRILSVHIILDYFDIPKIQRSKKSTIATTLYQASGTAISQQGFVNITDFGGHDIRFGSAVRGSPMDVKLVGLLPVFDGNFLPPPAGAGAPQKTVVPQKGAPSQDDESGDDETPAEAPAEVAETPADAPARMPRPTLPRCALPMMMTTTRKASPPSSSKSSSGSMRASFLVAAMALVSSLAAL</sequence>
<evidence type="ECO:0000256" key="8">
    <source>
        <dbReference type="SAM" id="MobiDB-lite"/>
    </source>
</evidence>
<evidence type="ECO:0000256" key="7">
    <source>
        <dbReference type="ARBA" id="ARBA00023288"/>
    </source>
</evidence>
<keyword evidence="3" id="KW-1003">Cell membrane</keyword>
<feature type="domain" description="FAS1" evidence="10">
    <location>
        <begin position="24"/>
        <end position="160"/>
    </location>
</feature>
<keyword evidence="4" id="KW-0325">Glycoprotein</keyword>
<dbReference type="SUPFAM" id="SSF82153">
    <property type="entry name" value="FAS1 domain"/>
    <property type="match status" value="1"/>
</dbReference>
<dbReference type="AlphaFoldDB" id="A0A7J0FQY3"/>
<feature type="region of interest" description="Disordered" evidence="8">
    <location>
        <begin position="164"/>
        <end position="219"/>
    </location>
</feature>
<evidence type="ECO:0000256" key="5">
    <source>
        <dbReference type="ARBA" id="ARBA00022729"/>
    </source>
</evidence>
<feature type="signal peptide" evidence="9">
    <location>
        <begin position="1"/>
        <end position="24"/>
    </location>
</feature>
<dbReference type="PROSITE" id="PS50213">
    <property type="entry name" value="FAS1"/>
    <property type="match status" value="1"/>
</dbReference>
<dbReference type="OrthoDB" id="694090at2759"/>
<reference evidence="11 12" key="1">
    <citation type="submission" date="2019-07" db="EMBL/GenBank/DDBJ databases">
        <title>De Novo Assembly of kiwifruit Actinidia rufa.</title>
        <authorList>
            <person name="Sugita-Konishi S."/>
            <person name="Sato K."/>
            <person name="Mori E."/>
            <person name="Abe Y."/>
            <person name="Kisaki G."/>
            <person name="Hamano K."/>
            <person name="Suezawa K."/>
            <person name="Otani M."/>
            <person name="Fukuda T."/>
            <person name="Manabe T."/>
            <person name="Gomi K."/>
            <person name="Tabuchi M."/>
            <person name="Akimitsu K."/>
            <person name="Kataoka I."/>
        </authorList>
    </citation>
    <scope>NUCLEOTIDE SEQUENCE [LARGE SCALE GENOMIC DNA]</scope>
    <source>
        <strain evidence="12">cv. Fuchu</strain>
    </source>
</reference>
<proteinExistence type="inferred from homology"/>
<keyword evidence="7" id="KW-0449">Lipoprotein</keyword>
<keyword evidence="12" id="KW-1185">Reference proteome</keyword>
<keyword evidence="4" id="KW-0336">GPI-anchor</keyword>
<evidence type="ECO:0000256" key="4">
    <source>
        <dbReference type="ARBA" id="ARBA00022622"/>
    </source>
</evidence>
<name>A0A7J0FQY3_9ERIC</name>
<dbReference type="Gene3D" id="2.30.180.10">
    <property type="entry name" value="FAS1 domain"/>
    <property type="match status" value="1"/>
</dbReference>
<dbReference type="Proteomes" id="UP000585474">
    <property type="component" value="Unassembled WGS sequence"/>
</dbReference>
<feature type="compositionally biased region" description="Low complexity" evidence="8">
    <location>
        <begin position="194"/>
        <end position="209"/>
    </location>
</feature>
<accession>A0A7J0FQY3</accession>
<evidence type="ECO:0000313" key="12">
    <source>
        <dbReference type="Proteomes" id="UP000585474"/>
    </source>
</evidence>
<feature type="compositionally biased region" description="Acidic residues" evidence="8">
    <location>
        <begin position="183"/>
        <end position="193"/>
    </location>
</feature>
<comment type="caution">
    <text evidence="11">The sequence shown here is derived from an EMBL/GenBank/DDBJ whole genome shotgun (WGS) entry which is preliminary data.</text>
</comment>